<gene>
    <name evidence="1" type="ORF">ACFY3B_05265</name>
</gene>
<proteinExistence type="predicted"/>
<dbReference type="InterPro" id="IPR027417">
    <property type="entry name" value="P-loop_NTPase"/>
</dbReference>
<dbReference type="InterPro" id="IPR016024">
    <property type="entry name" value="ARM-type_fold"/>
</dbReference>
<dbReference type="EMBL" id="JBIAZM010000002">
    <property type="protein sequence ID" value="MFF5199000.1"/>
    <property type="molecule type" value="Genomic_DNA"/>
</dbReference>
<evidence type="ECO:0000313" key="1">
    <source>
        <dbReference type="EMBL" id="MFF5199000.1"/>
    </source>
</evidence>
<evidence type="ECO:0008006" key="3">
    <source>
        <dbReference type="Google" id="ProtNLM"/>
    </source>
</evidence>
<dbReference type="Proteomes" id="UP001602287">
    <property type="component" value="Unassembled WGS sequence"/>
</dbReference>
<name>A0ABW6VMY5_9ACTN</name>
<evidence type="ECO:0000313" key="2">
    <source>
        <dbReference type="Proteomes" id="UP001602287"/>
    </source>
</evidence>
<dbReference type="RefSeq" id="WP_358135146.1">
    <property type="nucleotide sequence ID" value="NZ_JBEZDH010000004.1"/>
</dbReference>
<dbReference type="Gene3D" id="1.25.10.10">
    <property type="entry name" value="Leucine-rich Repeat Variant"/>
    <property type="match status" value="2"/>
</dbReference>
<reference evidence="1 2" key="1">
    <citation type="submission" date="2024-10" db="EMBL/GenBank/DDBJ databases">
        <title>The Natural Products Discovery Center: Release of the First 8490 Sequenced Strains for Exploring Actinobacteria Biosynthetic Diversity.</title>
        <authorList>
            <person name="Kalkreuter E."/>
            <person name="Kautsar S.A."/>
            <person name="Yang D."/>
            <person name="Bader C.D."/>
            <person name="Teijaro C.N."/>
            <person name="Fluegel L."/>
            <person name="Davis C.M."/>
            <person name="Simpson J.R."/>
            <person name="Lauterbach L."/>
            <person name="Steele A.D."/>
            <person name="Gui C."/>
            <person name="Meng S."/>
            <person name="Li G."/>
            <person name="Viehrig K."/>
            <person name="Ye F."/>
            <person name="Su P."/>
            <person name="Kiefer A.F."/>
            <person name="Nichols A."/>
            <person name="Cepeda A.J."/>
            <person name="Yan W."/>
            <person name="Fan B."/>
            <person name="Jiang Y."/>
            <person name="Adhikari A."/>
            <person name="Zheng C.-J."/>
            <person name="Schuster L."/>
            <person name="Cowan T.M."/>
            <person name="Smanski M.J."/>
            <person name="Chevrette M.G."/>
            <person name="De Carvalho L.P.S."/>
            <person name="Shen B."/>
        </authorList>
    </citation>
    <scope>NUCLEOTIDE SEQUENCE [LARGE SCALE GENOMIC DNA]</scope>
    <source>
        <strain evidence="1 2">NPDC000140</strain>
    </source>
</reference>
<comment type="caution">
    <text evidence="1">The sequence shown here is derived from an EMBL/GenBank/DDBJ whole genome shotgun (WGS) entry which is preliminary data.</text>
</comment>
<accession>A0ABW6VMY5</accession>
<dbReference type="SUPFAM" id="SSF52540">
    <property type="entry name" value="P-loop containing nucleoside triphosphate hydrolases"/>
    <property type="match status" value="1"/>
</dbReference>
<dbReference type="InterPro" id="IPR011989">
    <property type="entry name" value="ARM-like"/>
</dbReference>
<keyword evidence="2" id="KW-1185">Reference proteome</keyword>
<protein>
    <recommendedName>
        <fullName evidence="3">ATP-binding protein</fullName>
    </recommendedName>
</protein>
<dbReference type="SUPFAM" id="SSF48371">
    <property type="entry name" value="ARM repeat"/>
    <property type="match status" value="1"/>
</dbReference>
<sequence length="1473" mass="161560">MSSLPGGAASKLGDRYEGWWTLVRLADVLKGRATKLRLEPPAAGGTGIEFWIDEPGVRWCEQVKDAQHTWTLHRLITEGVLPSVIGHLADGHSLRFVTSSYASDLAALSSRARDAEGLAEYREILTSTQLPGFERLTSTWNVTETEAWDYLRRVWVEHHPVEHLRRLVHLTYESFLQGDPETTVNELRSWLDDLLHQTVTAPLLWDRLKQKGYSRRLLAGDPAAVDALVATVERHRRRVEATRPTHGLVAQPYVAQLVEQLRRVDGGRVLLVDGRAGTGKSTVAAEALRVLSSQGWHAVTIRMDAVGTEVQTAASVGRAFDLTGSPAVLLSGVADGSPAVLLVDQLDAVSTYSGRISDSYEAVAELLDQAAPLPNIKVVLVVRTADLTADPRMRSLVDDPRVDRLTVGELDLDNVRAALEANESDPTMLSDNTLQLLCTPLHFAVFSRLSPGSRTSPYRTLSDLYEELTSQTRRDIERHVGGLDWSGIMGALVGYMSANERLDAPAAVLGLASPREVGALRSYGILASESGRFAFFHETYFDFLFATAFIAENRDLHDYLADSGQHLFRRAPTRQVLEYLAANDREAFRATVVRLLTSDSIRRHLKDVVVAVQQQLDPDADDWRTIEPLAFGDNTHSRHLAALLSMPRWFDAADTAGRWEALLADPATVEVTAHQLIFAARERPDRAATLVRPYIGHSEPWRMRLRALIEWSLRPRLVDLAVELVERGDLDDARGPIAVNSDFWSILYGLKTDAPAGAARLIGAYLRRACVRARADGSSDPFASGHLNDYSSGGGASTITEVAAAAPAEFVDEVLPFICSIVGAADEAVRTGGRRARSRWSYRHVGRHGIDDALYGGVEDALRGLATHRPHETLALIRPLADSDAKELRFLACRTFAAAESSNDAVDWLLSDERNLRLGWADSPRWASRELIAAATLRCDDEHLQALAQRLLDYYPGWEKSGERRQLYGRAQYELLGAIEPTRRSAQVTRRLGELERKFSNWPVTGPRALVARLVGSPVPGTAAGFLTDQDWIRAIRKHRSDHTDWSGDRLVGGANELANVLGTRAKAEPERFARLALTFDTDTPAVYFARVIDAVAGSVPTLLLTELCVRARDTAKQDVGRPVCDAIETVGVDATDTMLQLLEDCAEDGDPDREWARTPASSGSYYYGGDLLMAGLNSTRGTAARTMARLLFAIPEHADRFTPTIAQLATDPVLAVRTQAAEAVGALMNCRRETALKIACDLFDASPLDLYDSVTVSRLLTYALLRDPATFTPHLLRALTGQDSVAERAGFTWAVALVHDLLVDPAPRDITALSAPARRGAAEAFASDPSIALQQLIQLFDDEDPTVREASAQALRLVNDLPPRTADTLIGAFVTSTAYEAHFEELFMALDDSTRLLPAAALPACEKAVRTAGRELGDIRTARAAMSNHIINVVLRLYRQGDKRTRERCLDVIDGLSAAGAYGLDQALAGER</sequence>
<organism evidence="1 2">
    <name type="scientific">Micromonospora parva</name>
    <dbReference type="NCBI Taxonomy" id="1464048"/>
    <lineage>
        <taxon>Bacteria</taxon>
        <taxon>Bacillati</taxon>
        <taxon>Actinomycetota</taxon>
        <taxon>Actinomycetes</taxon>
        <taxon>Micromonosporales</taxon>
        <taxon>Micromonosporaceae</taxon>
        <taxon>Micromonospora</taxon>
    </lineage>
</organism>